<name>A0ABR6IXK7_9HYPH</name>
<evidence type="ECO:0000259" key="5">
    <source>
        <dbReference type="SMART" id="SM00382"/>
    </source>
</evidence>
<dbReference type="Proteomes" id="UP000551353">
    <property type="component" value="Unassembled WGS sequence"/>
</dbReference>
<keyword evidence="3" id="KW-0067">ATP-binding</keyword>
<reference evidence="6 7" key="1">
    <citation type="submission" date="2020-08" db="EMBL/GenBank/DDBJ databases">
        <title>Genomic Encyclopedia of Type Strains, Phase IV (KMG-V): Genome sequencing to study the core and pangenomes of soil and plant-associated prokaryotes.</title>
        <authorList>
            <person name="Whitman W."/>
        </authorList>
    </citation>
    <scope>NUCLEOTIDE SEQUENCE [LARGE SCALE GENOMIC DNA]</scope>
    <source>
        <strain evidence="6 7">SEMIA 4087</strain>
    </source>
</reference>
<organism evidence="6 7">
    <name type="scientific">Rhizobium mongolense</name>
    <dbReference type="NCBI Taxonomy" id="57676"/>
    <lineage>
        <taxon>Bacteria</taxon>
        <taxon>Pseudomonadati</taxon>
        <taxon>Pseudomonadota</taxon>
        <taxon>Alphaproteobacteria</taxon>
        <taxon>Hyphomicrobiales</taxon>
        <taxon>Rhizobiaceae</taxon>
        <taxon>Rhizobium/Agrobacterium group</taxon>
        <taxon>Rhizobium</taxon>
    </lineage>
</organism>
<keyword evidence="2" id="KW-0547">Nucleotide-binding</keyword>
<sequence>MSALIEEAHTQQRHGYASRHKPVIDDRRDEPMQAKASPMLPDVLQTLLREETPSRRLSDLVLPRHITADLKEFLSEYSQASLLRSHSLEPRHTMLVVGPPGTGKTTLASALAVELGLPFLTVRYDGLVGSFLGETAARLQQVIDYVSRTPCVLFFDEFESIGKERADSNETGEIKRVVSSLLLHMDAIPSSCVVVCATNHPELLDRAVWRRFELRMEIPLPGTAELKEWFMKTEKALGPLGISAADFVNLLKGESFSEIEAITLDARRKLILSKGRSTAASALSQAFDAWERRRAVGGVKLSGNETNRANKSGAGKRATTSRKKAVLPTTELLPGTEQPSRK</sequence>
<feature type="region of interest" description="Disordered" evidence="4">
    <location>
        <begin position="301"/>
        <end position="342"/>
    </location>
</feature>
<dbReference type="InterPro" id="IPR003959">
    <property type="entry name" value="ATPase_AAA_core"/>
</dbReference>
<dbReference type="InterPro" id="IPR027417">
    <property type="entry name" value="P-loop_NTPase"/>
</dbReference>
<feature type="compositionally biased region" description="Basic and acidic residues" evidence="4">
    <location>
        <begin position="1"/>
        <end position="10"/>
    </location>
</feature>
<dbReference type="SMART" id="SM00382">
    <property type="entry name" value="AAA"/>
    <property type="match status" value="1"/>
</dbReference>
<proteinExistence type="inferred from homology"/>
<dbReference type="Gene3D" id="3.40.50.300">
    <property type="entry name" value="P-loop containing nucleotide triphosphate hydrolases"/>
    <property type="match status" value="1"/>
</dbReference>
<dbReference type="PANTHER" id="PTHR23073">
    <property type="entry name" value="26S PROTEASOME REGULATORY SUBUNIT"/>
    <property type="match status" value="1"/>
</dbReference>
<dbReference type="Pfam" id="PF00004">
    <property type="entry name" value="AAA"/>
    <property type="match status" value="1"/>
</dbReference>
<dbReference type="SUPFAM" id="SSF52540">
    <property type="entry name" value="P-loop containing nucleoside triphosphate hydrolases"/>
    <property type="match status" value="1"/>
</dbReference>
<evidence type="ECO:0000313" key="6">
    <source>
        <dbReference type="EMBL" id="MBB4232661.1"/>
    </source>
</evidence>
<evidence type="ECO:0000313" key="7">
    <source>
        <dbReference type="Proteomes" id="UP000551353"/>
    </source>
</evidence>
<evidence type="ECO:0000256" key="2">
    <source>
        <dbReference type="ARBA" id="ARBA00022741"/>
    </source>
</evidence>
<feature type="region of interest" description="Disordered" evidence="4">
    <location>
        <begin position="1"/>
        <end position="20"/>
    </location>
</feature>
<feature type="domain" description="AAA+ ATPase" evidence="5">
    <location>
        <begin position="90"/>
        <end position="222"/>
    </location>
</feature>
<dbReference type="CDD" id="cd19481">
    <property type="entry name" value="RecA-like_protease"/>
    <property type="match status" value="1"/>
</dbReference>
<evidence type="ECO:0000256" key="4">
    <source>
        <dbReference type="SAM" id="MobiDB-lite"/>
    </source>
</evidence>
<comment type="similarity">
    <text evidence="1">Belongs to the AAA ATPase family.</text>
</comment>
<evidence type="ECO:0000256" key="3">
    <source>
        <dbReference type="ARBA" id="ARBA00022840"/>
    </source>
</evidence>
<gene>
    <name evidence="6" type="ORF">GGD56_006558</name>
</gene>
<evidence type="ECO:0000256" key="1">
    <source>
        <dbReference type="ARBA" id="ARBA00006914"/>
    </source>
</evidence>
<dbReference type="InterPro" id="IPR050221">
    <property type="entry name" value="26S_Proteasome_ATPase"/>
</dbReference>
<dbReference type="InterPro" id="IPR003593">
    <property type="entry name" value="AAA+_ATPase"/>
</dbReference>
<keyword evidence="7" id="KW-1185">Reference proteome</keyword>
<accession>A0ABR6IXK7</accession>
<comment type="caution">
    <text evidence="6">The sequence shown here is derived from an EMBL/GenBank/DDBJ whole genome shotgun (WGS) entry which is preliminary data.</text>
</comment>
<protein>
    <submittedName>
        <fullName evidence="6">SpoVK/Ycf46/Vps4 family AAA+-type ATPase</fullName>
    </submittedName>
</protein>
<dbReference type="EMBL" id="JACIFX010000015">
    <property type="protein sequence ID" value="MBB4232661.1"/>
    <property type="molecule type" value="Genomic_DNA"/>
</dbReference>